<sequence length="105" mass="11563">MARSTDPATSHAAIPGRERREEQKRAILWLLTNLGPMTDHELQFHYKRLRSQHNWPATQLDSVRKRRSDLKTEGRVVSTGRVSGFAGGPASTVWAAAALSEAAAA</sequence>
<organism evidence="2 3">
    <name type="scientific">Microbacterium resistens</name>
    <dbReference type="NCBI Taxonomy" id="156977"/>
    <lineage>
        <taxon>Bacteria</taxon>
        <taxon>Bacillati</taxon>
        <taxon>Actinomycetota</taxon>
        <taxon>Actinomycetes</taxon>
        <taxon>Micrococcales</taxon>
        <taxon>Microbacteriaceae</taxon>
        <taxon>Microbacterium</taxon>
    </lineage>
</organism>
<accession>A0ABY3RRE4</accession>
<feature type="region of interest" description="Disordered" evidence="1">
    <location>
        <begin position="1"/>
        <end position="20"/>
    </location>
</feature>
<reference evidence="2 3" key="1">
    <citation type="submission" date="2023-01" db="EMBL/GenBank/DDBJ databases">
        <title>Characterization of estradiol degrading bacteria Microbacterium sp. MZT7 and reveal degrading genes through genome analysis.</title>
        <authorList>
            <person name="Hao P."/>
            <person name="Gao Y."/>
        </authorList>
    </citation>
    <scope>NUCLEOTIDE SEQUENCE [LARGE SCALE GENOMIC DNA]</scope>
    <source>
        <strain evidence="2 3">MZT7</strain>
    </source>
</reference>
<evidence type="ECO:0000313" key="3">
    <source>
        <dbReference type="Proteomes" id="UP001199642"/>
    </source>
</evidence>
<evidence type="ECO:0000256" key="1">
    <source>
        <dbReference type="SAM" id="MobiDB-lite"/>
    </source>
</evidence>
<dbReference type="RefSeq" id="WP_231820084.1">
    <property type="nucleotide sequence ID" value="NZ_CP082781.1"/>
</dbReference>
<gene>
    <name evidence="2" type="ORF">K8F61_17330</name>
</gene>
<proteinExistence type="predicted"/>
<evidence type="ECO:0000313" key="2">
    <source>
        <dbReference type="EMBL" id="UGS26367.1"/>
    </source>
</evidence>
<dbReference type="EMBL" id="CP082781">
    <property type="protein sequence ID" value="UGS26367.1"/>
    <property type="molecule type" value="Genomic_DNA"/>
</dbReference>
<dbReference type="Proteomes" id="UP001199642">
    <property type="component" value="Chromosome"/>
</dbReference>
<protein>
    <submittedName>
        <fullName evidence="2">Uncharacterized protein</fullName>
    </submittedName>
</protein>
<name>A0ABY3RRE4_9MICO</name>
<keyword evidence="3" id="KW-1185">Reference proteome</keyword>